<sequence length="33" mass="3866">MKINTAALRFILPEEITSKKMKIYEDAIFHIIS</sequence>
<gene>
    <name evidence="1" type="ORF">LCGC14_3032330</name>
</gene>
<feature type="non-terminal residue" evidence="1">
    <location>
        <position position="33"/>
    </location>
</feature>
<comment type="caution">
    <text evidence="1">The sequence shown here is derived from an EMBL/GenBank/DDBJ whole genome shotgun (WGS) entry which is preliminary data.</text>
</comment>
<reference evidence="1" key="1">
    <citation type="journal article" date="2015" name="Nature">
        <title>Complex archaea that bridge the gap between prokaryotes and eukaryotes.</title>
        <authorList>
            <person name="Spang A."/>
            <person name="Saw J.H."/>
            <person name="Jorgensen S.L."/>
            <person name="Zaremba-Niedzwiedzka K."/>
            <person name="Martijn J."/>
            <person name="Lind A.E."/>
            <person name="van Eijk R."/>
            <person name="Schleper C."/>
            <person name="Guy L."/>
            <person name="Ettema T.J."/>
        </authorList>
    </citation>
    <scope>NUCLEOTIDE SEQUENCE</scope>
</reference>
<organism evidence="1">
    <name type="scientific">marine sediment metagenome</name>
    <dbReference type="NCBI Taxonomy" id="412755"/>
    <lineage>
        <taxon>unclassified sequences</taxon>
        <taxon>metagenomes</taxon>
        <taxon>ecological metagenomes</taxon>
    </lineage>
</organism>
<name>A0A0F8WSH1_9ZZZZ</name>
<protein>
    <submittedName>
        <fullName evidence="1">Uncharacterized protein</fullName>
    </submittedName>
</protein>
<accession>A0A0F8WSH1</accession>
<evidence type="ECO:0000313" key="1">
    <source>
        <dbReference type="EMBL" id="KKK59643.1"/>
    </source>
</evidence>
<dbReference type="AlphaFoldDB" id="A0A0F8WSH1"/>
<dbReference type="EMBL" id="LAZR01063366">
    <property type="protein sequence ID" value="KKK59643.1"/>
    <property type="molecule type" value="Genomic_DNA"/>
</dbReference>
<proteinExistence type="predicted"/>